<dbReference type="Gene3D" id="1.10.390.10">
    <property type="entry name" value="Neutral Protease Domain 2"/>
    <property type="match status" value="1"/>
</dbReference>
<keyword evidence="15" id="KW-0472">Membrane</keyword>
<feature type="domain" description="Aminopeptidase N-like N-terminal" evidence="25">
    <location>
        <begin position="105"/>
        <end position="223"/>
    </location>
</feature>
<evidence type="ECO:0000256" key="12">
    <source>
        <dbReference type="ARBA" id="ARBA00022833"/>
    </source>
</evidence>
<dbReference type="Gene3D" id="1.25.50.20">
    <property type="match status" value="1"/>
</dbReference>
<feature type="chain" id="PRO_5035275258" description="Aminopeptidase" evidence="22">
    <location>
        <begin position="35"/>
        <end position="892"/>
    </location>
</feature>
<organism evidence="26 27">
    <name type="scientific">Daphnia galeata</name>
    <dbReference type="NCBI Taxonomy" id="27404"/>
    <lineage>
        <taxon>Eukaryota</taxon>
        <taxon>Metazoa</taxon>
        <taxon>Ecdysozoa</taxon>
        <taxon>Arthropoda</taxon>
        <taxon>Crustacea</taxon>
        <taxon>Branchiopoda</taxon>
        <taxon>Diplostraca</taxon>
        <taxon>Cladocera</taxon>
        <taxon>Anomopoda</taxon>
        <taxon>Daphniidae</taxon>
        <taxon>Daphnia</taxon>
    </lineage>
</organism>
<feature type="binding site" evidence="19">
    <location>
        <position position="352"/>
    </location>
    <ligand>
        <name>Zn(2+)</name>
        <dbReference type="ChEBI" id="CHEBI:29105"/>
        <note>catalytic</note>
    </ligand>
</feature>
<dbReference type="Proteomes" id="UP000789390">
    <property type="component" value="Unassembled WGS sequence"/>
</dbReference>
<keyword evidence="14 21" id="KW-0482">Metalloprotease</keyword>
<evidence type="ECO:0000256" key="7">
    <source>
        <dbReference type="ARBA" id="ARBA00022670"/>
    </source>
</evidence>
<comment type="cofactor">
    <cofactor evidence="19 21">
        <name>Zn(2+)</name>
        <dbReference type="ChEBI" id="CHEBI:29105"/>
    </cofactor>
    <text evidence="19 21">Binds 1 zinc ion per subunit.</text>
</comment>
<dbReference type="InterPro" id="IPR034016">
    <property type="entry name" value="M1_APN-typ"/>
</dbReference>
<feature type="domain" description="Peptidase M1 membrane alanine aminopeptidase" evidence="23">
    <location>
        <begin position="280"/>
        <end position="443"/>
    </location>
</feature>
<dbReference type="GO" id="GO:0016285">
    <property type="term" value="F:alanyl aminopeptidase activity"/>
    <property type="evidence" value="ECO:0007669"/>
    <property type="project" value="UniProtKB-EC"/>
</dbReference>
<keyword evidence="11 21" id="KW-0378">Hydrolase</keyword>
<dbReference type="InterPro" id="IPR001930">
    <property type="entry name" value="Peptidase_M1"/>
</dbReference>
<keyword evidence="10 22" id="KW-0732">Signal</keyword>
<evidence type="ECO:0000256" key="15">
    <source>
        <dbReference type="ARBA" id="ARBA00023136"/>
    </source>
</evidence>
<keyword evidence="27" id="KW-1185">Reference proteome</keyword>
<reference evidence="26" key="1">
    <citation type="submission" date="2021-11" db="EMBL/GenBank/DDBJ databases">
        <authorList>
            <person name="Schell T."/>
        </authorList>
    </citation>
    <scope>NUCLEOTIDE SEQUENCE</scope>
    <source>
        <strain evidence="26">M5</strain>
    </source>
</reference>
<dbReference type="GO" id="GO:0005737">
    <property type="term" value="C:cytoplasm"/>
    <property type="evidence" value="ECO:0007669"/>
    <property type="project" value="TreeGrafter"/>
</dbReference>
<dbReference type="CDD" id="cd09601">
    <property type="entry name" value="M1_APN-Q_like"/>
    <property type="match status" value="1"/>
</dbReference>
<dbReference type="Gene3D" id="2.60.40.1910">
    <property type="match status" value="1"/>
</dbReference>
<feature type="binding site" evidence="19">
    <location>
        <position position="356"/>
    </location>
    <ligand>
        <name>Zn(2+)</name>
        <dbReference type="ChEBI" id="CHEBI:29105"/>
        <note>catalytic</note>
    </ligand>
</feature>
<dbReference type="GO" id="GO:0005615">
    <property type="term" value="C:extracellular space"/>
    <property type="evidence" value="ECO:0007669"/>
    <property type="project" value="TreeGrafter"/>
</dbReference>
<keyword evidence="17" id="KW-0325">Glycoprotein</keyword>
<evidence type="ECO:0000256" key="4">
    <source>
        <dbReference type="ARBA" id="ARBA00010136"/>
    </source>
</evidence>
<keyword evidence="16" id="KW-1015">Disulfide bond</keyword>
<dbReference type="GO" id="GO:0098552">
    <property type="term" value="C:side of membrane"/>
    <property type="evidence" value="ECO:0007669"/>
    <property type="project" value="UniProtKB-KW"/>
</dbReference>
<keyword evidence="21" id="KW-0031">Aminopeptidase</keyword>
<dbReference type="InterPro" id="IPR014782">
    <property type="entry name" value="Peptidase_M1_dom"/>
</dbReference>
<evidence type="ECO:0000256" key="3">
    <source>
        <dbReference type="ARBA" id="ARBA00004609"/>
    </source>
</evidence>
<dbReference type="InterPro" id="IPR050344">
    <property type="entry name" value="Peptidase_M1_aminopeptidases"/>
</dbReference>
<evidence type="ECO:0000313" key="27">
    <source>
        <dbReference type="Proteomes" id="UP000789390"/>
    </source>
</evidence>
<dbReference type="PANTHER" id="PTHR11533:SF294">
    <property type="entry name" value="THYROTROPIN-RELEASING HORMONE-DEGRADING ECTOENZYME"/>
    <property type="match status" value="1"/>
</dbReference>
<evidence type="ECO:0000256" key="16">
    <source>
        <dbReference type="ARBA" id="ARBA00023157"/>
    </source>
</evidence>
<dbReference type="FunFam" id="2.60.40.1910:FF:000008">
    <property type="entry name" value="Aminopeptidase"/>
    <property type="match status" value="1"/>
</dbReference>
<dbReference type="GO" id="GO:0005886">
    <property type="term" value="C:plasma membrane"/>
    <property type="evidence" value="ECO:0007669"/>
    <property type="project" value="UniProtKB-SubCell"/>
</dbReference>
<dbReference type="EMBL" id="CAKKLH010000318">
    <property type="protein sequence ID" value="CAH0111858.1"/>
    <property type="molecule type" value="Genomic_DNA"/>
</dbReference>
<sequence length="892" mass="101596">MTRMGKRTLALLAQKMRNLLPFLVLFVVASAVQAFSNVQTQYDGPDEIELRLLEPAVVPDPVDGVSRWWYTPSQKAHIYRHKYPKNIQAQPRQGEDLRLSGDVLPRLYNVRLLPFIEVGNWTTDGYVEIFIDCIRSTVNISMNSLDLTIDQASVTVTDEQTGNPINVVNFIDEQSTREIITLQVSQPLTVGRQYKITMKFISILNALLAGFYRSSYVENGVTNVGMPGFVWDNYRTSVTMSSYLVAFMVSEFIGIPAEPGLSNVEFSIWARPEARNLTDYARNIGPRILEFFESYYNVDYPLPKQDMAAIPDFAAGAMENWGLITYREQYLLIDPNTATARAVQLAAVVSAHELAHQWFGNLVTMDWWNALWLNEGFASYMEYIGTDAVEPDFKMNDQFIIENLQYVFGIDALETSRPINIDVNTPAEINSMFDAISYEKGSCESKRSNVVSTVKEIMDTWTFKMGYPYVTVSRNYQTGGAVVTQNRFLLRKSNDTTDPTVYQWWVPLTYTSDYTQTTKKDWLSVDQVSKTLSSLGATANQWVIFNVDQQNYYRVAYDTTNYGLIRDQLIADHQRVSANNRAQLLDDAFTLALTELISYAQALDLTLYLKYEREYVPWHAVLSELNYIDNMLYNFPEFPNWKNHMTSIVEPYYNFVGFQETQSDPHLEKYCRIDAMNWACRLGVADCVQNSLSTYATLMSQPDNLAQIVSPNEKSTILRTAIEYGGQVEYDFAFNQYKTKSDTSFLVAMCASKEATVLSGLLEMLLDPNSGILRSDVNTVFNYVANNPVGNEIALDFLINRWDDIQNALGSVYFSVWYRYVCTRQNTQAGLDKLIQLRDAHQVILGNSNSVKQGIDTVESNIQWVSLNQGEIGNWLAGNQPVKKVFSVIRHQ</sequence>
<evidence type="ECO:0000256" key="5">
    <source>
        <dbReference type="ARBA" id="ARBA00022475"/>
    </source>
</evidence>
<feature type="binding site" evidence="19">
    <location>
        <position position="375"/>
    </location>
    <ligand>
        <name>Zn(2+)</name>
        <dbReference type="ChEBI" id="CHEBI:29105"/>
        <note>catalytic</note>
    </ligand>
</feature>
<keyword evidence="13" id="KW-1133">Transmembrane helix</keyword>
<dbReference type="GO" id="GO:0008270">
    <property type="term" value="F:zinc ion binding"/>
    <property type="evidence" value="ECO:0007669"/>
    <property type="project" value="UniProtKB-UniRule"/>
</dbReference>
<dbReference type="Pfam" id="PF17900">
    <property type="entry name" value="Peptidase_M1_N"/>
    <property type="match status" value="1"/>
</dbReference>
<evidence type="ECO:0000256" key="13">
    <source>
        <dbReference type="ARBA" id="ARBA00022989"/>
    </source>
</evidence>
<dbReference type="AlphaFoldDB" id="A0A8J2RWX4"/>
<evidence type="ECO:0000256" key="21">
    <source>
        <dbReference type="RuleBase" id="RU364040"/>
    </source>
</evidence>
<keyword evidence="12 19" id="KW-0862">Zinc</keyword>
<evidence type="ECO:0000256" key="22">
    <source>
        <dbReference type="SAM" id="SignalP"/>
    </source>
</evidence>
<evidence type="ECO:0000256" key="19">
    <source>
        <dbReference type="PIRSR" id="PIRSR634016-3"/>
    </source>
</evidence>
<dbReference type="FunFam" id="1.10.390.10:FF:000016">
    <property type="entry name" value="Glutamyl aminopeptidase"/>
    <property type="match status" value="1"/>
</dbReference>
<dbReference type="Gene3D" id="2.60.40.1730">
    <property type="entry name" value="tricorn interacting facor f3 domain"/>
    <property type="match status" value="1"/>
</dbReference>
<dbReference type="InterPro" id="IPR045357">
    <property type="entry name" value="Aminopeptidase_N-like_N"/>
</dbReference>
<evidence type="ECO:0000256" key="14">
    <source>
        <dbReference type="ARBA" id="ARBA00023049"/>
    </source>
</evidence>
<evidence type="ECO:0000259" key="23">
    <source>
        <dbReference type="Pfam" id="PF01433"/>
    </source>
</evidence>
<proteinExistence type="inferred from homology"/>
<keyword evidence="9 19" id="KW-0479">Metal-binding</keyword>
<dbReference type="InterPro" id="IPR042097">
    <property type="entry name" value="Aminopeptidase_N-like_N_sf"/>
</dbReference>
<dbReference type="Pfam" id="PF01433">
    <property type="entry name" value="Peptidase_M1"/>
    <property type="match status" value="1"/>
</dbReference>
<evidence type="ECO:0000256" key="1">
    <source>
        <dbReference type="ARBA" id="ARBA00000098"/>
    </source>
</evidence>
<evidence type="ECO:0000256" key="18">
    <source>
        <dbReference type="PIRSR" id="PIRSR634016-1"/>
    </source>
</evidence>
<evidence type="ECO:0000256" key="10">
    <source>
        <dbReference type="ARBA" id="ARBA00022729"/>
    </source>
</evidence>
<dbReference type="EC" id="3.4.11.-" evidence="21"/>
<keyword evidence="8" id="KW-0812">Transmembrane</keyword>
<evidence type="ECO:0000256" key="8">
    <source>
        <dbReference type="ARBA" id="ARBA00022692"/>
    </source>
</evidence>
<dbReference type="FunFam" id="1.25.50.20:FF:000001">
    <property type="entry name" value="Aminopeptidase"/>
    <property type="match status" value="1"/>
</dbReference>
<protein>
    <recommendedName>
        <fullName evidence="21">Aminopeptidase</fullName>
        <ecNumber evidence="21">3.4.11.-</ecNumber>
    </recommendedName>
</protein>
<dbReference type="InterPro" id="IPR024571">
    <property type="entry name" value="ERAP1-like_C_dom"/>
</dbReference>
<dbReference type="Pfam" id="PF11838">
    <property type="entry name" value="ERAP1_C"/>
    <property type="match status" value="1"/>
</dbReference>
<evidence type="ECO:0000313" key="26">
    <source>
        <dbReference type="EMBL" id="CAH0111858.1"/>
    </source>
</evidence>
<dbReference type="SUPFAM" id="SSF63737">
    <property type="entry name" value="Leukotriene A4 hydrolase N-terminal domain"/>
    <property type="match status" value="1"/>
</dbReference>
<feature type="signal peptide" evidence="22">
    <location>
        <begin position="1"/>
        <end position="34"/>
    </location>
</feature>
<dbReference type="GO" id="GO:0043171">
    <property type="term" value="P:peptide catabolic process"/>
    <property type="evidence" value="ECO:0007669"/>
    <property type="project" value="TreeGrafter"/>
</dbReference>
<gene>
    <name evidence="26" type="ORF">DGAL_LOCUS15515</name>
</gene>
<feature type="domain" description="ERAP1-like C-terminal" evidence="24">
    <location>
        <begin position="542"/>
        <end position="859"/>
    </location>
</feature>
<evidence type="ECO:0000256" key="20">
    <source>
        <dbReference type="PIRSR" id="PIRSR634016-4"/>
    </source>
</evidence>
<evidence type="ECO:0000259" key="25">
    <source>
        <dbReference type="Pfam" id="PF17900"/>
    </source>
</evidence>
<keyword evidence="6" id="KW-0449">Lipoprotein</keyword>
<evidence type="ECO:0000256" key="6">
    <source>
        <dbReference type="ARBA" id="ARBA00022622"/>
    </source>
</evidence>
<dbReference type="InterPro" id="IPR027268">
    <property type="entry name" value="Peptidase_M4/M1_CTD_sf"/>
</dbReference>
<keyword evidence="6" id="KW-0336">GPI-anchor</keyword>
<dbReference type="GO" id="GO:0070006">
    <property type="term" value="F:metalloaminopeptidase activity"/>
    <property type="evidence" value="ECO:0007669"/>
    <property type="project" value="TreeGrafter"/>
</dbReference>
<comment type="subcellular location">
    <subcellularLocation>
        <location evidence="3">Cell membrane</location>
        <topology evidence="3">Lipid-anchor</topology>
        <topology evidence="3">GPI-anchor</topology>
    </subcellularLocation>
    <subcellularLocation>
        <location evidence="2">Membrane</location>
        <topology evidence="2">Single-pass membrane protein</topology>
    </subcellularLocation>
</comment>
<evidence type="ECO:0000256" key="9">
    <source>
        <dbReference type="ARBA" id="ARBA00022723"/>
    </source>
</evidence>
<evidence type="ECO:0000259" key="24">
    <source>
        <dbReference type="Pfam" id="PF11838"/>
    </source>
</evidence>
<feature type="site" description="Transition state stabilizer" evidence="20">
    <location>
        <position position="438"/>
    </location>
</feature>
<dbReference type="OrthoDB" id="510539at2759"/>
<dbReference type="GO" id="GO:0042277">
    <property type="term" value="F:peptide binding"/>
    <property type="evidence" value="ECO:0007669"/>
    <property type="project" value="TreeGrafter"/>
</dbReference>
<dbReference type="GO" id="GO:0006508">
    <property type="term" value="P:proteolysis"/>
    <property type="evidence" value="ECO:0007669"/>
    <property type="project" value="UniProtKB-KW"/>
</dbReference>
<dbReference type="PRINTS" id="PR00756">
    <property type="entry name" value="ALADIPTASE"/>
</dbReference>
<evidence type="ECO:0000256" key="2">
    <source>
        <dbReference type="ARBA" id="ARBA00004167"/>
    </source>
</evidence>
<keyword evidence="5" id="KW-1003">Cell membrane</keyword>
<feature type="active site" description="Proton acceptor" evidence="18">
    <location>
        <position position="353"/>
    </location>
</feature>
<evidence type="ECO:0000256" key="11">
    <source>
        <dbReference type="ARBA" id="ARBA00022801"/>
    </source>
</evidence>
<comment type="caution">
    <text evidence="26">The sequence shown here is derived from an EMBL/GenBank/DDBJ whole genome shotgun (WGS) entry which is preliminary data.</text>
</comment>
<comment type="similarity">
    <text evidence="4 21">Belongs to the peptidase M1 family.</text>
</comment>
<dbReference type="PANTHER" id="PTHR11533">
    <property type="entry name" value="PROTEASE M1 ZINC METALLOPROTEASE"/>
    <property type="match status" value="1"/>
</dbReference>
<name>A0A8J2RWX4_9CRUS</name>
<keyword evidence="7 21" id="KW-0645">Protease</keyword>
<evidence type="ECO:0000256" key="17">
    <source>
        <dbReference type="ARBA" id="ARBA00023180"/>
    </source>
</evidence>
<accession>A0A8J2RWX4</accession>
<comment type="catalytic activity">
    <reaction evidence="1">
        <text>Release of an N-terminal amino acid, Xaa-|-Yaa- from a peptide, amide or arylamide. Xaa is preferably Ala, but may be most amino acids including Pro (slow action). When a terminal hydrophobic residue is followed by a prolyl residue, the two may be released as an intact Xaa-Pro dipeptide.</text>
        <dbReference type="EC" id="3.4.11.2"/>
    </reaction>
</comment>
<dbReference type="SUPFAM" id="SSF55486">
    <property type="entry name" value="Metalloproteases ('zincins'), catalytic domain"/>
    <property type="match status" value="1"/>
</dbReference>